<dbReference type="InterPro" id="IPR052323">
    <property type="entry name" value="LRP2-binding"/>
</dbReference>
<dbReference type="SUPFAM" id="SSF81901">
    <property type="entry name" value="HCP-like"/>
    <property type="match status" value="1"/>
</dbReference>
<dbReference type="InterPro" id="IPR011990">
    <property type="entry name" value="TPR-like_helical_dom_sf"/>
</dbReference>
<evidence type="ECO:0000256" key="2">
    <source>
        <dbReference type="ARBA" id="ARBA00022490"/>
    </source>
</evidence>
<proteinExistence type="predicted"/>
<dbReference type="Pfam" id="PF08238">
    <property type="entry name" value="Sel1"/>
    <property type="match status" value="5"/>
</dbReference>
<keyword evidence="3" id="KW-0677">Repeat</keyword>
<reference evidence="7" key="1">
    <citation type="submission" date="2021-02" db="EMBL/GenBank/DDBJ databases">
        <authorList>
            <person name="Nowell W R."/>
        </authorList>
    </citation>
    <scope>NUCLEOTIDE SEQUENCE</scope>
</reference>
<dbReference type="Proteomes" id="UP000663852">
    <property type="component" value="Unassembled WGS sequence"/>
</dbReference>
<dbReference type="Gene3D" id="1.25.40.10">
    <property type="entry name" value="Tetratricopeptide repeat domain"/>
    <property type="match status" value="1"/>
</dbReference>
<comment type="function">
    <text evidence="5">May act as an adapter that regulates LRP2 function.</text>
</comment>
<name>A0A815AR44_ADIRI</name>
<evidence type="ECO:0000256" key="5">
    <source>
        <dbReference type="ARBA" id="ARBA00037614"/>
    </source>
</evidence>
<keyword evidence="2" id="KW-0963">Cytoplasm</keyword>
<protein>
    <recommendedName>
        <fullName evidence="6">LRP2-binding protein</fullName>
    </recommendedName>
</protein>
<dbReference type="EMBL" id="CAJNOJ010000187">
    <property type="protein sequence ID" value="CAF1263127.1"/>
    <property type="molecule type" value="Genomic_DNA"/>
</dbReference>
<comment type="subcellular location">
    <subcellularLocation>
        <location evidence="1">Cytoplasm</location>
    </subcellularLocation>
</comment>
<comment type="caution">
    <text evidence="7">The sequence shown here is derived from an EMBL/GenBank/DDBJ whole genome shotgun (WGS) entry which is preliminary data.</text>
</comment>
<organism evidence="7 8">
    <name type="scientific">Adineta ricciae</name>
    <name type="common">Rotifer</name>
    <dbReference type="NCBI Taxonomy" id="249248"/>
    <lineage>
        <taxon>Eukaryota</taxon>
        <taxon>Metazoa</taxon>
        <taxon>Spiralia</taxon>
        <taxon>Gnathifera</taxon>
        <taxon>Rotifera</taxon>
        <taxon>Eurotatoria</taxon>
        <taxon>Bdelloidea</taxon>
        <taxon>Adinetida</taxon>
        <taxon>Adinetidae</taxon>
        <taxon>Adineta</taxon>
    </lineage>
</organism>
<dbReference type="AlphaFoldDB" id="A0A815AR44"/>
<dbReference type="PANTHER" id="PTHR44554">
    <property type="entry name" value="LRP2-BINDING PROTEIN"/>
    <property type="match status" value="1"/>
</dbReference>
<evidence type="ECO:0000256" key="3">
    <source>
        <dbReference type="ARBA" id="ARBA00022737"/>
    </source>
</evidence>
<evidence type="ECO:0000313" key="7">
    <source>
        <dbReference type="EMBL" id="CAF1263127.1"/>
    </source>
</evidence>
<evidence type="ECO:0000256" key="4">
    <source>
        <dbReference type="ARBA" id="ARBA00022803"/>
    </source>
</evidence>
<evidence type="ECO:0000256" key="6">
    <source>
        <dbReference type="ARBA" id="ARBA00039954"/>
    </source>
</evidence>
<dbReference type="GO" id="GO:0005737">
    <property type="term" value="C:cytoplasm"/>
    <property type="evidence" value="ECO:0007669"/>
    <property type="project" value="UniProtKB-SubCell"/>
</dbReference>
<dbReference type="OrthoDB" id="2384430at2759"/>
<dbReference type="SMART" id="SM00671">
    <property type="entry name" value="SEL1"/>
    <property type="match status" value="5"/>
</dbReference>
<evidence type="ECO:0000313" key="8">
    <source>
        <dbReference type="Proteomes" id="UP000663852"/>
    </source>
</evidence>
<dbReference type="InterPro" id="IPR006597">
    <property type="entry name" value="Sel1-like"/>
</dbReference>
<gene>
    <name evidence="7" type="ORF">EDS130_LOCUS28622</name>
</gene>
<evidence type="ECO:0000256" key="1">
    <source>
        <dbReference type="ARBA" id="ARBA00004496"/>
    </source>
</evidence>
<dbReference type="PANTHER" id="PTHR44554:SF1">
    <property type="entry name" value="LRP2-BINDING PROTEIN"/>
    <property type="match status" value="1"/>
</dbReference>
<accession>A0A815AR44</accession>
<keyword evidence="4" id="KW-0802">TPR repeat</keyword>
<sequence>MAAQGIGEKLASSVPQALGAREFMIERLILRDNTRELLRENGREDEFESDLLDLTECTCGMDTYDPAKCKCRAREGIMLLAQFYYDTEQYHKAWKWYSKIKDVDLRAMYQLATMGFDEQGPPGFTPDDAYQMMVEIAAKGKDPNCFVVPYAEFHIGKAFFQGFGVAHSEDKAEHWWLLAANGDGHDPVVEAQTALAFYYSRKSSFVYDLKKAWYWHNQAAQRGSLESLGAVGAMSLFGVGTTKNINQAIDYLRQASERGNIYAMGLLVYAYYNRKLYTKATDLAKRVAALDNIDELSRVSCCLPQYIRKGIAIAIFILGRCLELGFGVKKDTEQSALMYKKCFQYDPDACQLLQDYLTHEKI</sequence>